<dbReference type="InterPro" id="IPR011047">
    <property type="entry name" value="Quinoprotein_ADH-like_sf"/>
</dbReference>
<keyword evidence="2" id="KW-0732">Signal</keyword>
<organism evidence="4 5">
    <name type="scientific">Lignipirellula cremea</name>
    <dbReference type="NCBI Taxonomy" id="2528010"/>
    <lineage>
        <taxon>Bacteria</taxon>
        <taxon>Pseudomonadati</taxon>
        <taxon>Planctomycetota</taxon>
        <taxon>Planctomycetia</taxon>
        <taxon>Pirellulales</taxon>
        <taxon>Pirellulaceae</taxon>
        <taxon>Lignipirellula</taxon>
    </lineage>
</organism>
<dbReference type="Gene3D" id="2.130.10.10">
    <property type="entry name" value="YVTN repeat-like/Quinoprotein amine dehydrogenase"/>
    <property type="match status" value="2"/>
</dbReference>
<evidence type="ECO:0000259" key="3">
    <source>
        <dbReference type="Pfam" id="PF07635"/>
    </source>
</evidence>
<dbReference type="RefSeq" id="WP_145051040.1">
    <property type="nucleotide sequence ID" value="NZ_CP036433.1"/>
</dbReference>
<dbReference type="PROSITE" id="PS50294">
    <property type="entry name" value="WD_REPEATS_REGION"/>
    <property type="match status" value="2"/>
</dbReference>
<dbReference type="PANTHER" id="PTHR19846">
    <property type="entry name" value="WD40 REPEAT PROTEIN"/>
    <property type="match status" value="1"/>
</dbReference>
<gene>
    <name evidence="4" type="ORF">Pla8534_15600</name>
</gene>
<dbReference type="Pfam" id="PF00400">
    <property type="entry name" value="WD40"/>
    <property type="match status" value="3"/>
</dbReference>
<feature type="repeat" description="WD" evidence="1">
    <location>
        <begin position="323"/>
        <end position="364"/>
    </location>
</feature>
<evidence type="ECO:0000256" key="2">
    <source>
        <dbReference type="SAM" id="SignalP"/>
    </source>
</evidence>
<protein>
    <submittedName>
        <fullName evidence="4">WD domain, G-beta repeat</fullName>
    </submittedName>
</protein>
<dbReference type="PROSITE" id="PS50082">
    <property type="entry name" value="WD_REPEATS_2"/>
    <property type="match status" value="3"/>
</dbReference>
<dbReference type="GO" id="GO:0030621">
    <property type="term" value="F:U4 snRNA binding"/>
    <property type="evidence" value="ECO:0007669"/>
    <property type="project" value="TreeGrafter"/>
</dbReference>
<proteinExistence type="predicted"/>
<dbReference type="OrthoDB" id="226265at2"/>
<reference evidence="4 5" key="1">
    <citation type="submission" date="2019-02" db="EMBL/GenBank/DDBJ databases">
        <title>Deep-cultivation of Planctomycetes and their phenomic and genomic characterization uncovers novel biology.</title>
        <authorList>
            <person name="Wiegand S."/>
            <person name="Jogler M."/>
            <person name="Boedeker C."/>
            <person name="Pinto D."/>
            <person name="Vollmers J."/>
            <person name="Rivas-Marin E."/>
            <person name="Kohn T."/>
            <person name="Peeters S.H."/>
            <person name="Heuer A."/>
            <person name="Rast P."/>
            <person name="Oberbeckmann S."/>
            <person name="Bunk B."/>
            <person name="Jeske O."/>
            <person name="Meyerdierks A."/>
            <person name="Storesund J.E."/>
            <person name="Kallscheuer N."/>
            <person name="Luecker S."/>
            <person name="Lage O.M."/>
            <person name="Pohl T."/>
            <person name="Merkel B.J."/>
            <person name="Hornburger P."/>
            <person name="Mueller R.-W."/>
            <person name="Bruemmer F."/>
            <person name="Labrenz M."/>
            <person name="Spormann A.M."/>
            <person name="Op den Camp H."/>
            <person name="Overmann J."/>
            <person name="Amann R."/>
            <person name="Jetten M.S.M."/>
            <person name="Mascher T."/>
            <person name="Medema M.H."/>
            <person name="Devos D.P."/>
            <person name="Kaster A.-K."/>
            <person name="Ovreas L."/>
            <person name="Rohde M."/>
            <person name="Galperin M.Y."/>
            <person name="Jogler C."/>
        </authorList>
    </citation>
    <scope>NUCLEOTIDE SEQUENCE [LARGE SCALE GENOMIC DNA]</scope>
    <source>
        <strain evidence="4 5">Pla85_3_4</strain>
    </source>
</reference>
<dbReference type="PANTHER" id="PTHR19846:SF0">
    <property type="entry name" value="PRE-MRNA PROCESSING FACTOR 4"/>
    <property type="match status" value="1"/>
</dbReference>
<dbReference type="GO" id="GO:0017070">
    <property type="term" value="F:U6 snRNA binding"/>
    <property type="evidence" value="ECO:0007669"/>
    <property type="project" value="TreeGrafter"/>
</dbReference>
<dbReference type="SUPFAM" id="SSF50998">
    <property type="entry name" value="Quinoprotein alcohol dehydrogenase-like"/>
    <property type="match status" value="1"/>
</dbReference>
<dbReference type="InterPro" id="IPR001680">
    <property type="entry name" value="WD40_rpt"/>
</dbReference>
<evidence type="ECO:0000313" key="4">
    <source>
        <dbReference type="EMBL" id="QDU93777.1"/>
    </source>
</evidence>
<sequence length="453" mass="47889" precursor="true">MRALSSVRRPAFLAAVAAVASFLTGDPVAWAEPVSFKNAIAPVLLENCLACHGPKKAEAGYRVDTFEKAAAGGDSGLDGFLAGDVEGSEAVRRMLSEDADERMPLEADPLPPATVALLRTWIAEGAKYDGKDPQEALISIVPPPQHPAAPEKYPAALPATAMVFSPDGSELIVGGYHELTVWNPVDSQLLRRIGNVGERTYALDISPDGKLLAAAGGAPGKMGEVRLYDLASGELVRALGRTSDVAYAVSFNPQGDRVASGAADGLIRIYQTANGAETLVISSHSDWVMSVAWSPDGKLLAAGSQDKTAKVFNAETGELMQTYNGHTEGVRGVAFHTDGKEVFSGSADKRLSQWKIEDGKKTSDVATFGDEILLVQAAGDWLLAAGADKTVRQFDRKSRNAIRSYAGLEEWALTAAAHPATQRLAGGDFNGQVMVWNTETGELVVKFLAAPGQ</sequence>
<dbReference type="Pfam" id="PF07635">
    <property type="entry name" value="PSCyt1"/>
    <property type="match status" value="1"/>
</dbReference>
<feature type="repeat" description="WD" evidence="1">
    <location>
        <begin position="281"/>
        <end position="322"/>
    </location>
</feature>
<dbReference type="InterPro" id="IPR015943">
    <property type="entry name" value="WD40/YVTN_repeat-like_dom_sf"/>
</dbReference>
<accession>A0A518DPK2</accession>
<dbReference type="GO" id="GO:0000398">
    <property type="term" value="P:mRNA splicing, via spliceosome"/>
    <property type="evidence" value="ECO:0007669"/>
    <property type="project" value="TreeGrafter"/>
</dbReference>
<evidence type="ECO:0000313" key="5">
    <source>
        <dbReference type="Proteomes" id="UP000317648"/>
    </source>
</evidence>
<dbReference type="AlphaFoldDB" id="A0A518DPK2"/>
<evidence type="ECO:0000256" key="1">
    <source>
        <dbReference type="PROSITE-ProRule" id="PRU00221"/>
    </source>
</evidence>
<keyword evidence="5" id="KW-1185">Reference proteome</keyword>
<name>A0A518DPK2_9BACT</name>
<dbReference type="SMART" id="SM00320">
    <property type="entry name" value="WD40"/>
    <property type="match status" value="7"/>
</dbReference>
<dbReference type="CDD" id="cd00200">
    <property type="entry name" value="WD40"/>
    <property type="match status" value="1"/>
</dbReference>
<feature type="signal peptide" evidence="2">
    <location>
        <begin position="1"/>
        <end position="31"/>
    </location>
</feature>
<feature type="domain" description="Cytochrome C Planctomycete-type" evidence="3">
    <location>
        <begin position="48"/>
        <end position="104"/>
    </location>
</feature>
<dbReference type="KEGG" id="lcre:Pla8534_15600"/>
<dbReference type="Proteomes" id="UP000317648">
    <property type="component" value="Chromosome"/>
</dbReference>
<feature type="repeat" description="WD" evidence="1">
    <location>
        <begin position="239"/>
        <end position="280"/>
    </location>
</feature>
<dbReference type="InterPro" id="IPR011429">
    <property type="entry name" value="Cyt_c_Planctomycete-type"/>
</dbReference>
<dbReference type="EMBL" id="CP036433">
    <property type="protein sequence ID" value="QDU93777.1"/>
    <property type="molecule type" value="Genomic_DNA"/>
</dbReference>
<keyword evidence="1" id="KW-0853">WD repeat</keyword>
<feature type="chain" id="PRO_5022129339" evidence="2">
    <location>
        <begin position="32"/>
        <end position="453"/>
    </location>
</feature>